<dbReference type="GO" id="GO:0016787">
    <property type="term" value="F:hydrolase activity"/>
    <property type="evidence" value="ECO:0007669"/>
    <property type="project" value="UniProtKB-KW"/>
</dbReference>
<evidence type="ECO:0000313" key="1">
    <source>
        <dbReference type="EMBL" id="MDE8694648.1"/>
    </source>
</evidence>
<protein>
    <submittedName>
        <fullName evidence="1">BstXI family restriction endonuclease</fullName>
        <ecNumber evidence="1">3.1.21.-</ecNumber>
    </submittedName>
</protein>
<comment type="caution">
    <text evidence="1">The sequence shown here is derived from an EMBL/GenBank/DDBJ whole genome shotgun (WGS) entry which is preliminary data.</text>
</comment>
<evidence type="ECO:0000313" key="2">
    <source>
        <dbReference type="Proteomes" id="UP001221924"/>
    </source>
</evidence>
<accession>A0AAW6M3F7</accession>
<dbReference type="AlphaFoldDB" id="A0AAW6M3F7"/>
<sequence>MTTITPKLVQTKIYKTGQTRGADDDVIYQNRVGRNSTVLIPYHEFEKCKKAPTQNGIYENGYIILISPEEYFDEAIKQSLSQKALVLGKNLLVFYETRQQWRNFPPLNGWKPASARNSPLGGQYVARVPATTSENESKIIRGFNTSKMKGAGIRVYEYADAETIKMCKFQLEYLFWSCKDINELIREYNMDEALVKERINKITHNAQSKGLADQDQLIKERIIDKEGYTICPLCLKHISARGFCSRIQQAEGRNVPDLTVTEVSLFHIRELRTGEFNHKPYNLGWGHHHCNVVVKDSGIDATLEWMREVIARNDAL</sequence>
<dbReference type="InterPro" id="IPR018578">
    <property type="entry name" value="Restrct_endonuc_II_BstXI"/>
</dbReference>
<dbReference type="GO" id="GO:0004519">
    <property type="term" value="F:endonuclease activity"/>
    <property type="evidence" value="ECO:0007669"/>
    <property type="project" value="UniProtKB-KW"/>
</dbReference>
<keyword evidence="1" id="KW-0378">Hydrolase</keyword>
<name>A0AAW6M3F7_9BACE</name>
<dbReference type="EMBL" id="JARFID010000008">
    <property type="protein sequence ID" value="MDE8694648.1"/>
    <property type="molecule type" value="Genomic_DNA"/>
</dbReference>
<keyword evidence="1" id="KW-0540">Nuclease</keyword>
<reference evidence="1" key="1">
    <citation type="submission" date="2023-03" db="EMBL/GenBank/DDBJ databases">
        <title>DFI Biobank Strains.</title>
        <authorList>
            <person name="Mostad J."/>
            <person name="Paddock L."/>
            <person name="Medina S."/>
            <person name="Waligurski E."/>
            <person name="Barat B."/>
            <person name="Smith R."/>
            <person name="Burgo V."/>
            <person name="Metcalfe C."/>
            <person name="Woodson C."/>
            <person name="Sundararajan A."/>
            <person name="Ramaswamy R."/>
            <person name="Lin H."/>
            <person name="Pamer E.G."/>
        </authorList>
    </citation>
    <scope>NUCLEOTIDE SEQUENCE</scope>
    <source>
        <strain evidence="1">DFI.9.5</strain>
    </source>
</reference>
<organism evidence="1 2">
    <name type="scientific">Bacteroides cellulosilyticus</name>
    <dbReference type="NCBI Taxonomy" id="246787"/>
    <lineage>
        <taxon>Bacteria</taxon>
        <taxon>Pseudomonadati</taxon>
        <taxon>Bacteroidota</taxon>
        <taxon>Bacteroidia</taxon>
        <taxon>Bacteroidales</taxon>
        <taxon>Bacteroidaceae</taxon>
        <taxon>Bacteroides</taxon>
    </lineage>
</organism>
<dbReference type="Proteomes" id="UP001221924">
    <property type="component" value="Unassembled WGS sequence"/>
</dbReference>
<dbReference type="RefSeq" id="WP_149925438.1">
    <property type="nucleotide sequence ID" value="NZ_CAXKYC010000017.1"/>
</dbReference>
<proteinExistence type="predicted"/>
<dbReference type="Pfam" id="PF09552">
    <property type="entry name" value="RE_BstXI"/>
    <property type="match status" value="1"/>
</dbReference>
<dbReference type="EC" id="3.1.21.-" evidence="1"/>
<gene>
    <name evidence="1" type="ORF">PZH42_11080</name>
</gene>
<keyword evidence="1" id="KW-0255">Endonuclease</keyword>